<evidence type="ECO:0000313" key="1">
    <source>
        <dbReference type="EMBL" id="MFC4103705.1"/>
    </source>
</evidence>
<dbReference type="Proteomes" id="UP001595715">
    <property type="component" value="Unassembled WGS sequence"/>
</dbReference>
<dbReference type="Pfam" id="PF10673">
    <property type="entry name" value="DUF2487"/>
    <property type="match status" value="1"/>
</dbReference>
<accession>A0ABV8KCD7</accession>
<comment type="caution">
    <text evidence="1">The sequence shown here is derived from an EMBL/GenBank/DDBJ whole genome shotgun (WGS) entry which is preliminary data.</text>
</comment>
<dbReference type="EMBL" id="JBHSAM010000036">
    <property type="protein sequence ID" value="MFC4103705.1"/>
    <property type="molecule type" value="Genomic_DNA"/>
</dbReference>
<keyword evidence="2" id="KW-1185">Reference proteome</keyword>
<name>A0ABV8KCD7_9BACL</name>
<dbReference type="InterPro" id="IPR019615">
    <property type="entry name" value="DUF2487"/>
</dbReference>
<proteinExistence type="predicted"/>
<evidence type="ECO:0000313" key="2">
    <source>
        <dbReference type="Proteomes" id="UP001595715"/>
    </source>
</evidence>
<gene>
    <name evidence="1" type="ORF">ACFOZ8_29205</name>
</gene>
<dbReference type="RefSeq" id="WP_377722278.1">
    <property type="nucleotide sequence ID" value="NZ_JBHSAM010000036.1"/>
</dbReference>
<organism evidence="1 2">
    <name type="scientific">Paenibacillus xanthanilyticus</name>
    <dbReference type="NCBI Taxonomy" id="1783531"/>
    <lineage>
        <taxon>Bacteria</taxon>
        <taxon>Bacillati</taxon>
        <taxon>Bacillota</taxon>
        <taxon>Bacilli</taxon>
        <taxon>Bacillales</taxon>
        <taxon>Paenibacillaceae</taxon>
        <taxon>Paenibacillus</taxon>
    </lineage>
</organism>
<protein>
    <submittedName>
        <fullName evidence="1">DUF2487 family protein</fullName>
    </submittedName>
</protein>
<sequence length="139" mass="15267">MKFSELTPDQWAELAPYLDTAVLPVTGLSGNELPFEATEALERLRDVLDRIEQPFKGRIVTYPSCQYADHGAGAEQVEQICANLKRSGFKYVILTAAFDIESWIGKVASADLIVGTDAQGNPPQSDEVNAAVRNLWLGR</sequence>
<reference evidence="2" key="1">
    <citation type="journal article" date="2019" name="Int. J. Syst. Evol. Microbiol.">
        <title>The Global Catalogue of Microorganisms (GCM) 10K type strain sequencing project: providing services to taxonomists for standard genome sequencing and annotation.</title>
        <authorList>
            <consortium name="The Broad Institute Genomics Platform"/>
            <consortium name="The Broad Institute Genome Sequencing Center for Infectious Disease"/>
            <person name="Wu L."/>
            <person name="Ma J."/>
        </authorList>
    </citation>
    <scope>NUCLEOTIDE SEQUENCE [LARGE SCALE GENOMIC DNA]</scope>
    <source>
        <strain evidence="2">IBRC-M 10987</strain>
    </source>
</reference>